<comment type="similarity">
    <text evidence="1 4">Belongs to the D-isomer specific 2-hydroxyacid dehydrogenase family.</text>
</comment>
<evidence type="ECO:0000313" key="7">
    <source>
        <dbReference type="EMBL" id="TMQ64107.1"/>
    </source>
</evidence>
<feature type="domain" description="D-isomer specific 2-hydroxyacid dehydrogenase catalytic" evidence="5">
    <location>
        <begin position="28"/>
        <end position="325"/>
    </location>
</feature>
<sequence length="331" mass="34858">MARSRPRAPHGRAREGALAHASGGRVKVLVTDKLDPAALTRVRAAGHEVVERLGVKGADLVAALEGFQALMVRSGTQVTGDVLRGARGLKVVVRAGTGLDNVDAATARELGVTVLNTPAANSISVAELTLGLLIAFERHLADAATELRAGRWERTRFAGHEIAGRRLGLVGLGRIAREVATRARAFEMEVWAHDPALTTWPTGFDWVRRVELPSLLESCDVVSLHVPLDPGTRGMIGAAALGRMKPDAVLVNCARGGVVDEEALLQALEAKRLRGAILDVFATEPPGEHPLLKLPNVLATPHLGASTAEAQRRAGDDAATALIETLGKLGG</sequence>
<dbReference type="EMBL" id="VBOY01000095">
    <property type="protein sequence ID" value="TMQ64107.1"/>
    <property type="molecule type" value="Genomic_DNA"/>
</dbReference>
<dbReference type="InterPro" id="IPR036291">
    <property type="entry name" value="NAD(P)-bd_dom_sf"/>
</dbReference>
<dbReference type="CDD" id="cd12173">
    <property type="entry name" value="PGDH_4"/>
    <property type="match status" value="1"/>
</dbReference>
<gene>
    <name evidence="7" type="ORF">E6K78_09860</name>
</gene>
<evidence type="ECO:0000259" key="6">
    <source>
        <dbReference type="Pfam" id="PF02826"/>
    </source>
</evidence>
<keyword evidence="3" id="KW-0520">NAD</keyword>
<feature type="domain" description="D-isomer specific 2-hydroxyacid dehydrogenase NAD-binding" evidence="6">
    <location>
        <begin position="130"/>
        <end position="304"/>
    </location>
</feature>
<evidence type="ECO:0000313" key="8">
    <source>
        <dbReference type="Proteomes" id="UP000316609"/>
    </source>
</evidence>
<protein>
    <submittedName>
        <fullName evidence="7">Hydroxyacid dehydrogenase</fullName>
    </submittedName>
</protein>
<accession>A0A538TKE5</accession>
<dbReference type="AlphaFoldDB" id="A0A538TKE5"/>
<dbReference type="InterPro" id="IPR006140">
    <property type="entry name" value="D-isomer_DH_NAD-bd"/>
</dbReference>
<evidence type="ECO:0000256" key="4">
    <source>
        <dbReference type="RuleBase" id="RU003719"/>
    </source>
</evidence>
<dbReference type="Pfam" id="PF02826">
    <property type="entry name" value="2-Hacid_dh_C"/>
    <property type="match status" value="1"/>
</dbReference>
<evidence type="ECO:0000259" key="5">
    <source>
        <dbReference type="Pfam" id="PF00389"/>
    </source>
</evidence>
<dbReference type="Pfam" id="PF00389">
    <property type="entry name" value="2-Hacid_dh"/>
    <property type="match status" value="1"/>
</dbReference>
<proteinExistence type="inferred from homology"/>
<dbReference type="FunFam" id="3.40.50.720:FF:000203">
    <property type="entry name" value="D-3-phosphoglycerate dehydrogenase (SerA)"/>
    <property type="match status" value="1"/>
</dbReference>
<dbReference type="PANTHER" id="PTHR42789">
    <property type="entry name" value="D-ISOMER SPECIFIC 2-HYDROXYACID DEHYDROGENASE FAMILY PROTEIN (AFU_ORTHOLOGUE AFUA_6G10090)"/>
    <property type="match status" value="1"/>
</dbReference>
<name>A0A538TKE5_UNCEI</name>
<organism evidence="7 8">
    <name type="scientific">Eiseniibacteriota bacterium</name>
    <dbReference type="NCBI Taxonomy" id="2212470"/>
    <lineage>
        <taxon>Bacteria</taxon>
        <taxon>Candidatus Eiseniibacteriota</taxon>
    </lineage>
</organism>
<dbReference type="SUPFAM" id="SSF52283">
    <property type="entry name" value="Formate/glycerate dehydrogenase catalytic domain-like"/>
    <property type="match status" value="1"/>
</dbReference>
<dbReference type="GO" id="GO:0051287">
    <property type="term" value="F:NAD binding"/>
    <property type="evidence" value="ECO:0007669"/>
    <property type="project" value="InterPro"/>
</dbReference>
<dbReference type="PANTHER" id="PTHR42789:SF1">
    <property type="entry name" value="D-ISOMER SPECIFIC 2-HYDROXYACID DEHYDROGENASE FAMILY PROTEIN (AFU_ORTHOLOGUE AFUA_6G10090)"/>
    <property type="match status" value="1"/>
</dbReference>
<dbReference type="PROSITE" id="PS00670">
    <property type="entry name" value="D_2_HYDROXYACID_DH_2"/>
    <property type="match status" value="1"/>
</dbReference>
<comment type="caution">
    <text evidence="7">The sequence shown here is derived from an EMBL/GenBank/DDBJ whole genome shotgun (WGS) entry which is preliminary data.</text>
</comment>
<dbReference type="InterPro" id="IPR050857">
    <property type="entry name" value="D-2-hydroxyacid_DH"/>
</dbReference>
<evidence type="ECO:0000256" key="3">
    <source>
        <dbReference type="ARBA" id="ARBA00023027"/>
    </source>
</evidence>
<dbReference type="GO" id="GO:0016616">
    <property type="term" value="F:oxidoreductase activity, acting on the CH-OH group of donors, NAD or NADP as acceptor"/>
    <property type="evidence" value="ECO:0007669"/>
    <property type="project" value="InterPro"/>
</dbReference>
<dbReference type="InterPro" id="IPR029753">
    <property type="entry name" value="D-isomer_DH_CS"/>
</dbReference>
<evidence type="ECO:0000256" key="1">
    <source>
        <dbReference type="ARBA" id="ARBA00005854"/>
    </source>
</evidence>
<dbReference type="Proteomes" id="UP000316609">
    <property type="component" value="Unassembled WGS sequence"/>
</dbReference>
<evidence type="ECO:0000256" key="2">
    <source>
        <dbReference type="ARBA" id="ARBA00023002"/>
    </source>
</evidence>
<keyword evidence="2 4" id="KW-0560">Oxidoreductase</keyword>
<reference evidence="7 8" key="1">
    <citation type="journal article" date="2019" name="Nat. Microbiol.">
        <title>Mediterranean grassland soil C-N compound turnover is dependent on rainfall and depth, and is mediated by genomically divergent microorganisms.</title>
        <authorList>
            <person name="Diamond S."/>
            <person name="Andeer P.F."/>
            <person name="Li Z."/>
            <person name="Crits-Christoph A."/>
            <person name="Burstein D."/>
            <person name="Anantharaman K."/>
            <person name="Lane K.R."/>
            <person name="Thomas B.C."/>
            <person name="Pan C."/>
            <person name="Northen T.R."/>
            <person name="Banfield J.F."/>
        </authorList>
    </citation>
    <scope>NUCLEOTIDE SEQUENCE [LARGE SCALE GENOMIC DNA]</scope>
    <source>
        <strain evidence="7">WS_8</strain>
    </source>
</reference>
<dbReference type="Gene3D" id="3.40.50.720">
    <property type="entry name" value="NAD(P)-binding Rossmann-like Domain"/>
    <property type="match status" value="2"/>
</dbReference>
<dbReference type="SUPFAM" id="SSF51735">
    <property type="entry name" value="NAD(P)-binding Rossmann-fold domains"/>
    <property type="match status" value="1"/>
</dbReference>
<dbReference type="PROSITE" id="PS00671">
    <property type="entry name" value="D_2_HYDROXYACID_DH_3"/>
    <property type="match status" value="1"/>
</dbReference>
<dbReference type="InterPro" id="IPR006139">
    <property type="entry name" value="D-isomer_2_OHA_DH_cat_dom"/>
</dbReference>